<dbReference type="Pfam" id="PF19078">
    <property type="entry name" value="Big_12"/>
    <property type="match status" value="1"/>
</dbReference>
<dbReference type="Proteomes" id="UP001227317">
    <property type="component" value="Unassembled WGS sequence"/>
</dbReference>
<feature type="domain" description="Carbohydrate binding module xylan-binding" evidence="3">
    <location>
        <begin position="742"/>
        <end position="828"/>
    </location>
</feature>
<dbReference type="Gene3D" id="2.60.60.40">
    <property type="match status" value="2"/>
</dbReference>
<dbReference type="PANTHER" id="PTHR34677:SF3">
    <property type="entry name" value="BACTERIAL IG-LIKE DOMAIN-CONTAINING PROTEIN"/>
    <property type="match status" value="1"/>
</dbReference>
<feature type="compositionally biased region" description="Low complexity" evidence="1">
    <location>
        <begin position="470"/>
        <end position="479"/>
    </location>
</feature>
<dbReference type="InterPro" id="IPR039448">
    <property type="entry name" value="Beta_helix"/>
</dbReference>
<dbReference type="InterPro" id="IPR011050">
    <property type="entry name" value="Pectin_lyase_fold/virulence"/>
</dbReference>
<name>A0ABU0WC02_9PROT</name>
<evidence type="ECO:0000259" key="2">
    <source>
        <dbReference type="Pfam" id="PF13229"/>
    </source>
</evidence>
<accession>A0ABU0WC02</accession>
<evidence type="ECO:0000256" key="1">
    <source>
        <dbReference type="SAM" id="MobiDB-lite"/>
    </source>
</evidence>
<dbReference type="Pfam" id="PF13229">
    <property type="entry name" value="Beta_helix"/>
    <property type="match status" value="1"/>
</dbReference>
<sequence>MADLYGPKTLTAPAGAIVISPGANIQSIVNSAPTGATFWLQPGEYRLQSITPKDNQTFIGAEGAVLNGSKLLTGFTQDSAGRWVVGGQTQQGERRATDEATPGAMRAGYPETVYVDDKPLTPVDALSKLKAGTFYFDYNADKIYLGDNPAGHKVEAGTTAHAFSGTADGVTVKNLVIEKYTPPAQEGAIQGDVNWTIQNNELRLNYAVGATAQDGSKFIGNYVHDNGEMGLGGAGAKILVEGNEIARNGAWSGIDVFWEGGGTKFAYTTDLVVRGNYSHDNTGFGLWTDIDNVGTLYENNVLVNNSGGGITHEISYDAVIRNNVMVGNGAKPQAEGWLWGGSIQIQNSQNVEAYGNKIDITGVKGANSIVMIQQDRGEGEFGTWTTTNNKIHDNIIVSKDGNGQSGGVADHNEAGMLNGGNVWDNNTYYMPDGDRWRWGDFPEGDSWSAYMNATTQDEHSTLSQAYPSTAGWTTVTPTTPTTPPAPTPTDTTAPTVKVTIADASVTKGEAPLVTFDFSEDVKGFALADTTVKGGTLSGFKTVDASTYTAVFTPSANTKITDANVAVKAGSYTDLAGNAGKTGSVGFAVDTATPTVPTTPTASVTTIKVNASGAAAGGVNAHFKLLVDGKAIGDATVGTTAKDYSFTTSLTAGQPHKVQIQYDNDGFVNGQDRNLFVNKITINGTAHNPTDSIVSYDKGALDGKDVVKGQSSMWWGGTLVVNAPAAEFPAGGTLPQAGPSATTITVNASGTAAGGVNAHFNLLVDGQKVGEGVAGTTAKDYSFTTSLTADQAHKVQIQYDNDAVVNGQDRSLIVNKVTINGKAVASTDSIVTYDKGALDGKDVVKGQSGLWWNGTLVVDADKSFFPSATPVGEATALALDAGTDSVWSHVAAQQAATAPAAPADAAAAAGSLGSVTLADAGYDPLFDHLDPSLLSHAA</sequence>
<keyword evidence="6" id="KW-1185">Reference proteome</keyword>
<dbReference type="InterPro" id="IPR031768">
    <property type="entry name" value="CBM60_xylan-bd"/>
</dbReference>
<protein>
    <submittedName>
        <fullName evidence="5">Carbohydrate-binding domain-containing protein</fullName>
    </submittedName>
</protein>
<feature type="region of interest" description="Disordered" evidence="1">
    <location>
        <begin position="470"/>
        <end position="493"/>
    </location>
</feature>
<dbReference type="Pfam" id="PF16841">
    <property type="entry name" value="CBM60"/>
    <property type="match status" value="2"/>
</dbReference>
<evidence type="ECO:0000259" key="3">
    <source>
        <dbReference type="Pfam" id="PF16841"/>
    </source>
</evidence>
<proteinExistence type="predicted"/>
<dbReference type="SUPFAM" id="SSF51126">
    <property type="entry name" value="Pectin lyase-like"/>
    <property type="match status" value="1"/>
</dbReference>
<dbReference type="PANTHER" id="PTHR34677">
    <property type="match status" value="1"/>
</dbReference>
<dbReference type="EMBL" id="JAUJFI010000007">
    <property type="protein sequence ID" value="MDQ2101713.1"/>
    <property type="molecule type" value="Genomic_DNA"/>
</dbReference>
<dbReference type="InterPro" id="IPR012334">
    <property type="entry name" value="Pectin_lyas_fold"/>
</dbReference>
<evidence type="ECO:0000313" key="5">
    <source>
        <dbReference type="EMBL" id="MDQ2101713.1"/>
    </source>
</evidence>
<dbReference type="InterPro" id="IPR044048">
    <property type="entry name" value="Big_12"/>
</dbReference>
<dbReference type="RefSeq" id="WP_306703720.1">
    <property type="nucleotide sequence ID" value="NZ_JAUJFI010000007.1"/>
</dbReference>
<feature type="domain" description="Carbohydrate binding module xylan-binding" evidence="3">
    <location>
        <begin position="605"/>
        <end position="690"/>
    </location>
</feature>
<reference evidence="5 6" key="1">
    <citation type="submission" date="2023-06" db="EMBL/GenBank/DDBJ databases">
        <title>Azospirillum isscasensis sp.nov, a bacterium isolated from rhizosphere soil of rice.</title>
        <authorList>
            <person name="Wang H."/>
        </authorList>
    </citation>
    <scope>NUCLEOTIDE SEQUENCE [LARGE SCALE GENOMIC DNA]</scope>
    <source>
        <strain evidence="5 6">C340-1</strain>
    </source>
</reference>
<evidence type="ECO:0000259" key="4">
    <source>
        <dbReference type="Pfam" id="PF19078"/>
    </source>
</evidence>
<comment type="caution">
    <text evidence="5">The sequence shown here is derived from an EMBL/GenBank/DDBJ whole genome shotgun (WGS) entry which is preliminary data.</text>
</comment>
<gene>
    <name evidence="5" type="ORF">QSG27_03285</name>
</gene>
<organism evidence="5 6">
    <name type="scientific">Azospirillum isscasi</name>
    <dbReference type="NCBI Taxonomy" id="3053926"/>
    <lineage>
        <taxon>Bacteria</taxon>
        <taxon>Pseudomonadati</taxon>
        <taxon>Pseudomonadota</taxon>
        <taxon>Alphaproteobacteria</taxon>
        <taxon>Rhodospirillales</taxon>
        <taxon>Azospirillaceae</taxon>
        <taxon>Azospirillum</taxon>
    </lineage>
</organism>
<feature type="domain" description="Right handed beta helix" evidence="2">
    <location>
        <begin position="190"/>
        <end position="358"/>
    </location>
</feature>
<feature type="domain" description="Bacterial Ig-like" evidence="4">
    <location>
        <begin position="490"/>
        <end position="582"/>
    </location>
</feature>
<dbReference type="Gene3D" id="2.160.20.10">
    <property type="entry name" value="Single-stranded right-handed beta-helix, Pectin lyase-like"/>
    <property type="match status" value="1"/>
</dbReference>
<evidence type="ECO:0000313" key="6">
    <source>
        <dbReference type="Proteomes" id="UP001227317"/>
    </source>
</evidence>